<proteinExistence type="predicted"/>
<feature type="compositionally biased region" description="Basic and acidic residues" evidence="1">
    <location>
        <begin position="191"/>
        <end position="218"/>
    </location>
</feature>
<accession>A0A838CHK6</accession>
<feature type="region of interest" description="Disordered" evidence="1">
    <location>
        <begin position="110"/>
        <end position="218"/>
    </location>
</feature>
<evidence type="ECO:0000313" key="3">
    <source>
        <dbReference type="Proteomes" id="UP000581408"/>
    </source>
</evidence>
<dbReference type="RefSeq" id="WP_181193752.1">
    <property type="nucleotide sequence ID" value="NZ_JABFEE010000001.1"/>
</dbReference>
<feature type="region of interest" description="Disordered" evidence="1">
    <location>
        <begin position="1"/>
        <end position="22"/>
    </location>
</feature>
<sequence length="249" mass="28133">MTTQQEHIRKAFSGKEGERRPVATRSDIVQELLPLVGDLRASHAHILDENKRLQTERDTKSALVATLEAALAATRLQVKELEQKDDPESAETAAENKRLAKEVDALKKKLAGAKADADEARRARQATDEKLKRKTADHDMATEALHARNDELKSAHEQRDAAKAEVDRLHEENETARQELKQIQVDNATLTKERDDAEAEARRAKAEMEDTWASEKRVLEENQELKSQIERLREAVATSEGAPRRVSRR</sequence>
<dbReference type="Proteomes" id="UP000581408">
    <property type="component" value="Unassembled WGS sequence"/>
</dbReference>
<feature type="compositionally biased region" description="Basic and acidic residues" evidence="1">
    <location>
        <begin position="115"/>
        <end position="180"/>
    </location>
</feature>
<gene>
    <name evidence="2" type="ORF">HMC16_00075</name>
</gene>
<name>A0A838CHK6_9CORY</name>
<reference evidence="2 3" key="1">
    <citation type="submission" date="2020-05" db="EMBL/GenBank/DDBJ databases">
        <title>Descriptions of Corynebacterium xxxx sp. nov., Corynebacterium yyyy sp. nov. and Corynebacterium zzzz sp. nov.</title>
        <authorList>
            <person name="Zhang G."/>
        </authorList>
    </citation>
    <scope>NUCLEOTIDE SEQUENCE [LARGE SCALE GENOMIC DNA]</scope>
    <source>
        <strain evidence="3">zg-915</strain>
    </source>
</reference>
<dbReference type="AlphaFoldDB" id="A0A838CHK6"/>
<dbReference type="EMBL" id="JABFEE010000001">
    <property type="protein sequence ID" value="MBA1834143.1"/>
    <property type="molecule type" value="Genomic_DNA"/>
</dbReference>
<feature type="compositionally biased region" description="Basic and acidic residues" evidence="1">
    <location>
        <begin position="1"/>
        <end position="21"/>
    </location>
</feature>
<comment type="caution">
    <text evidence="2">The sequence shown here is derived from an EMBL/GenBank/DDBJ whole genome shotgun (WGS) entry which is preliminary data.</text>
</comment>
<evidence type="ECO:0000256" key="1">
    <source>
        <dbReference type="SAM" id="MobiDB-lite"/>
    </source>
</evidence>
<organism evidence="2 3">
    <name type="scientific">Corynebacterium wankanglinii</name>
    <dbReference type="NCBI Taxonomy" id="2735136"/>
    <lineage>
        <taxon>Bacteria</taxon>
        <taxon>Bacillati</taxon>
        <taxon>Actinomycetota</taxon>
        <taxon>Actinomycetes</taxon>
        <taxon>Mycobacteriales</taxon>
        <taxon>Corynebacteriaceae</taxon>
        <taxon>Corynebacterium</taxon>
    </lineage>
</organism>
<evidence type="ECO:0000313" key="2">
    <source>
        <dbReference type="EMBL" id="MBA1834143.1"/>
    </source>
</evidence>
<protein>
    <submittedName>
        <fullName evidence="2">Uncharacterized protein</fullName>
    </submittedName>
</protein>